<dbReference type="PANTHER" id="PTHR30255:SF2">
    <property type="entry name" value="SINGLE-STRANDED-DNA-SPECIFIC EXONUCLEASE RECJ"/>
    <property type="match status" value="1"/>
</dbReference>
<dbReference type="Gene3D" id="3.90.1640.30">
    <property type="match status" value="1"/>
</dbReference>
<dbReference type="Proteomes" id="UP001501565">
    <property type="component" value="Unassembled WGS sequence"/>
</dbReference>
<protein>
    <recommendedName>
        <fullName evidence="2">Single-stranded-DNA-specific exonuclease RecJ</fullName>
    </recommendedName>
</protein>
<keyword evidence="10" id="KW-1185">Reference proteome</keyword>
<dbReference type="Pfam" id="PF17768">
    <property type="entry name" value="RecJ_OB"/>
    <property type="match status" value="1"/>
</dbReference>
<evidence type="ECO:0000313" key="10">
    <source>
        <dbReference type="Proteomes" id="UP001501565"/>
    </source>
</evidence>
<evidence type="ECO:0000256" key="4">
    <source>
        <dbReference type="ARBA" id="ARBA00022801"/>
    </source>
</evidence>
<keyword evidence="5 9" id="KW-0269">Exonuclease</keyword>
<evidence type="ECO:0000313" key="9">
    <source>
        <dbReference type="EMBL" id="GAA3922029.1"/>
    </source>
</evidence>
<dbReference type="InterPro" id="IPR004610">
    <property type="entry name" value="RecJ"/>
</dbReference>
<dbReference type="SUPFAM" id="SSF64182">
    <property type="entry name" value="DHH phosphoesterases"/>
    <property type="match status" value="1"/>
</dbReference>
<dbReference type="InterPro" id="IPR001667">
    <property type="entry name" value="DDH_dom"/>
</dbReference>
<evidence type="ECO:0000256" key="3">
    <source>
        <dbReference type="ARBA" id="ARBA00022722"/>
    </source>
</evidence>
<dbReference type="Pfam" id="PF01368">
    <property type="entry name" value="DHH"/>
    <property type="match status" value="1"/>
</dbReference>
<feature type="domain" description="DHHA1" evidence="7">
    <location>
        <begin position="353"/>
        <end position="447"/>
    </location>
</feature>
<dbReference type="Gene3D" id="3.10.310.30">
    <property type="match status" value="1"/>
</dbReference>
<dbReference type="InterPro" id="IPR051673">
    <property type="entry name" value="SSDNA_exonuclease_RecJ"/>
</dbReference>
<keyword evidence="4" id="KW-0378">Hydrolase</keyword>
<comment type="similarity">
    <text evidence="1">Belongs to the RecJ family.</text>
</comment>
<feature type="domain" description="DDH" evidence="6">
    <location>
        <begin position="69"/>
        <end position="229"/>
    </location>
</feature>
<evidence type="ECO:0000256" key="2">
    <source>
        <dbReference type="ARBA" id="ARBA00019841"/>
    </source>
</evidence>
<reference evidence="10" key="1">
    <citation type="journal article" date="2019" name="Int. J. Syst. Evol. Microbiol.">
        <title>The Global Catalogue of Microorganisms (GCM) 10K type strain sequencing project: providing services to taxonomists for standard genome sequencing and annotation.</title>
        <authorList>
            <consortium name="The Broad Institute Genomics Platform"/>
            <consortium name="The Broad Institute Genome Sequencing Center for Infectious Disease"/>
            <person name="Wu L."/>
            <person name="Ma J."/>
        </authorList>
    </citation>
    <scope>NUCLEOTIDE SEQUENCE [LARGE SCALE GENOMIC DNA]</scope>
    <source>
        <strain evidence="10">JCM 17551</strain>
    </source>
</reference>
<dbReference type="InterPro" id="IPR041122">
    <property type="entry name" value="RecJ_OB"/>
</dbReference>
<dbReference type="EMBL" id="BAABBN010000004">
    <property type="protein sequence ID" value="GAA3922029.1"/>
    <property type="molecule type" value="Genomic_DNA"/>
</dbReference>
<evidence type="ECO:0000259" key="6">
    <source>
        <dbReference type="Pfam" id="PF01368"/>
    </source>
</evidence>
<comment type="caution">
    <text evidence="9">The sequence shown here is derived from an EMBL/GenBank/DDBJ whole genome shotgun (WGS) entry which is preliminary data.</text>
</comment>
<dbReference type="InterPro" id="IPR003156">
    <property type="entry name" value="DHHA1_dom"/>
</dbReference>
<proteinExistence type="inferred from homology"/>
<keyword evidence="3" id="KW-0540">Nuclease</keyword>
<gene>
    <name evidence="9" type="primary">recJ</name>
    <name evidence="9" type="ORF">GCM10022277_17500</name>
</gene>
<dbReference type="RefSeq" id="WP_344797577.1">
    <property type="nucleotide sequence ID" value="NZ_BAABBN010000004.1"/>
</dbReference>
<sequence length="569" mass="62057">MNIQQRLIPDVSHSLHGFSPLLQRLLLSRGITEASDMEFKLNRLLPPSGLKGIDVAVEIVSRAVVQNQRILIVGDFDADGATSTALSVRCLRALGAKSVNYLVPNRFEFGYGLSPEIVRASLVFKPDLIITVDNGISSVEGVAEAAKHGIAVVVTDHHLAGNELPDAAAIVNPNQPGCDFQSKALAGVGVAFYVMLAVRKQLRDQGWFDQQGIREPNLASVLDLVAVGTVSDLVPLDANNRILVAMGLERIRNGKASPGVYALLQVAKRLPKNLTSSDVGFAIGPRINAAGRLDDMSEGIECLLADDPYQALELASHLDSLNKERKDIEVSMKDEAIRFVDSLEAQSGLPKGVVVYQSDWHEGVIGIVASRVKERFYRPVVALADAGDGIKGSARSIPGLHLRDCLDVVDKQNPGLILKFGGHAMAAGLTLRKDGVGLFTEAFNQVLDTHFSEVNFEQALITDGEISGQELNLHTAEQLTMLYPWGQQFPEPLFEGVFDVHHVRLLQGNHVKWTLLTSQGEVVDAIYFNVKAPELMESATRVKLCYHLSVNEFRDNRSLQLMVNYAEPV</sequence>
<evidence type="ECO:0000259" key="8">
    <source>
        <dbReference type="Pfam" id="PF17768"/>
    </source>
</evidence>
<organism evidence="9 10">
    <name type="scientific">Litoribacillus peritrichatus</name>
    <dbReference type="NCBI Taxonomy" id="718191"/>
    <lineage>
        <taxon>Bacteria</taxon>
        <taxon>Pseudomonadati</taxon>
        <taxon>Pseudomonadota</taxon>
        <taxon>Gammaproteobacteria</taxon>
        <taxon>Oceanospirillales</taxon>
        <taxon>Oceanospirillaceae</taxon>
        <taxon>Litoribacillus</taxon>
    </lineage>
</organism>
<name>A0ABP7MFV1_9GAMM</name>
<dbReference type="InterPro" id="IPR038763">
    <property type="entry name" value="DHH_sf"/>
</dbReference>
<dbReference type="Pfam" id="PF02272">
    <property type="entry name" value="DHHA1"/>
    <property type="match status" value="1"/>
</dbReference>
<dbReference type="NCBIfam" id="TIGR00644">
    <property type="entry name" value="recJ"/>
    <property type="match status" value="1"/>
</dbReference>
<accession>A0ABP7MFV1</accession>
<evidence type="ECO:0000256" key="1">
    <source>
        <dbReference type="ARBA" id="ARBA00005915"/>
    </source>
</evidence>
<evidence type="ECO:0000256" key="5">
    <source>
        <dbReference type="ARBA" id="ARBA00022839"/>
    </source>
</evidence>
<feature type="domain" description="RecJ OB" evidence="8">
    <location>
        <begin position="462"/>
        <end position="564"/>
    </location>
</feature>
<evidence type="ECO:0000259" key="7">
    <source>
        <dbReference type="Pfam" id="PF02272"/>
    </source>
</evidence>
<dbReference type="GO" id="GO:0004527">
    <property type="term" value="F:exonuclease activity"/>
    <property type="evidence" value="ECO:0007669"/>
    <property type="project" value="UniProtKB-KW"/>
</dbReference>
<dbReference type="PANTHER" id="PTHR30255">
    <property type="entry name" value="SINGLE-STRANDED-DNA-SPECIFIC EXONUCLEASE RECJ"/>
    <property type="match status" value="1"/>
</dbReference>